<feature type="transmembrane region" description="Helical" evidence="9">
    <location>
        <begin position="339"/>
        <end position="358"/>
    </location>
</feature>
<keyword evidence="3 9" id="KW-1133">Transmembrane helix</keyword>
<dbReference type="PRINTS" id="PR00237">
    <property type="entry name" value="GPCRRHODOPSN"/>
</dbReference>
<dbReference type="CDD" id="cd00637">
    <property type="entry name" value="7tm_classA_rhodopsin-like"/>
    <property type="match status" value="1"/>
</dbReference>
<dbReference type="AlphaFoldDB" id="A0ABD3VBL8"/>
<protein>
    <recommendedName>
        <fullName evidence="10">G-protein coupled receptors family 1 profile domain-containing protein</fullName>
    </recommendedName>
</protein>
<dbReference type="PROSITE" id="PS50262">
    <property type="entry name" value="G_PROTEIN_RECEP_F1_2"/>
    <property type="match status" value="1"/>
</dbReference>
<evidence type="ECO:0000256" key="1">
    <source>
        <dbReference type="ARBA" id="ARBA00004141"/>
    </source>
</evidence>
<evidence type="ECO:0000256" key="7">
    <source>
        <dbReference type="ARBA" id="ARBA00023224"/>
    </source>
</evidence>
<feature type="transmembrane region" description="Helical" evidence="9">
    <location>
        <begin position="195"/>
        <end position="218"/>
    </location>
</feature>
<comment type="similarity">
    <text evidence="8">Belongs to the G-protein coupled receptor 1 family.</text>
</comment>
<organism evidence="11 12">
    <name type="scientific">Sinanodonta woodiana</name>
    <name type="common">Chinese pond mussel</name>
    <name type="synonym">Anodonta woodiana</name>
    <dbReference type="NCBI Taxonomy" id="1069815"/>
    <lineage>
        <taxon>Eukaryota</taxon>
        <taxon>Metazoa</taxon>
        <taxon>Spiralia</taxon>
        <taxon>Lophotrochozoa</taxon>
        <taxon>Mollusca</taxon>
        <taxon>Bivalvia</taxon>
        <taxon>Autobranchia</taxon>
        <taxon>Heteroconchia</taxon>
        <taxon>Palaeoheterodonta</taxon>
        <taxon>Unionida</taxon>
        <taxon>Unionoidea</taxon>
        <taxon>Unionidae</taxon>
        <taxon>Unioninae</taxon>
        <taxon>Sinanodonta</taxon>
    </lineage>
</organism>
<dbReference type="Proteomes" id="UP001634394">
    <property type="component" value="Unassembled WGS sequence"/>
</dbReference>
<dbReference type="PANTHER" id="PTHR24238:SF47">
    <property type="entry name" value="ECDYSTEROIDS_DOPAMINE RECEPTOR-RELATED"/>
    <property type="match status" value="1"/>
</dbReference>
<keyword evidence="5 9" id="KW-0472">Membrane</keyword>
<keyword evidence="7 8" id="KW-0807">Transducer</keyword>
<evidence type="ECO:0000256" key="3">
    <source>
        <dbReference type="ARBA" id="ARBA00022989"/>
    </source>
</evidence>
<comment type="caution">
    <text evidence="11">The sequence shown here is derived from an EMBL/GenBank/DDBJ whole genome shotgun (WGS) entry which is preliminary data.</text>
</comment>
<dbReference type="Gene3D" id="1.20.1070.10">
    <property type="entry name" value="Rhodopsin 7-helix transmembrane proteins"/>
    <property type="match status" value="1"/>
</dbReference>
<evidence type="ECO:0000256" key="2">
    <source>
        <dbReference type="ARBA" id="ARBA00022692"/>
    </source>
</evidence>
<proteinExistence type="inferred from homology"/>
<dbReference type="InterPro" id="IPR000276">
    <property type="entry name" value="GPCR_Rhodpsn"/>
</dbReference>
<feature type="transmembrane region" description="Helical" evidence="9">
    <location>
        <begin position="65"/>
        <end position="85"/>
    </location>
</feature>
<keyword evidence="2 8" id="KW-0812">Transmembrane</keyword>
<dbReference type="EMBL" id="JBJQND010000013">
    <property type="protein sequence ID" value="KAL3858421.1"/>
    <property type="molecule type" value="Genomic_DNA"/>
</dbReference>
<evidence type="ECO:0000259" key="10">
    <source>
        <dbReference type="PROSITE" id="PS50262"/>
    </source>
</evidence>
<evidence type="ECO:0000256" key="8">
    <source>
        <dbReference type="RuleBase" id="RU000688"/>
    </source>
</evidence>
<evidence type="ECO:0000256" key="4">
    <source>
        <dbReference type="ARBA" id="ARBA00023040"/>
    </source>
</evidence>
<dbReference type="Pfam" id="PF00001">
    <property type="entry name" value="7tm_1"/>
    <property type="match status" value="1"/>
</dbReference>
<dbReference type="GO" id="GO:0016020">
    <property type="term" value="C:membrane"/>
    <property type="evidence" value="ECO:0007669"/>
    <property type="project" value="UniProtKB-SubCell"/>
</dbReference>
<dbReference type="SUPFAM" id="SSF81321">
    <property type="entry name" value="Family A G protein-coupled receptor-like"/>
    <property type="match status" value="1"/>
</dbReference>
<evidence type="ECO:0000256" key="5">
    <source>
        <dbReference type="ARBA" id="ARBA00023136"/>
    </source>
</evidence>
<dbReference type="PROSITE" id="PS00237">
    <property type="entry name" value="G_PROTEIN_RECEP_F1_1"/>
    <property type="match status" value="1"/>
</dbReference>
<keyword evidence="12" id="KW-1185">Reference proteome</keyword>
<feature type="transmembrane region" description="Helical" evidence="9">
    <location>
        <begin position="29"/>
        <end position="53"/>
    </location>
</feature>
<evidence type="ECO:0000256" key="9">
    <source>
        <dbReference type="SAM" id="Phobius"/>
    </source>
</evidence>
<reference evidence="11 12" key="1">
    <citation type="submission" date="2024-11" db="EMBL/GenBank/DDBJ databases">
        <title>Chromosome-level genome assembly of the freshwater bivalve Anodonta woodiana.</title>
        <authorList>
            <person name="Chen X."/>
        </authorList>
    </citation>
    <scope>NUCLEOTIDE SEQUENCE [LARGE SCALE GENOMIC DNA]</scope>
    <source>
        <strain evidence="11">MN2024</strain>
        <tissue evidence="11">Gills</tissue>
    </source>
</reference>
<dbReference type="PANTHER" id="PTHR24238">
    <property type="entry name" value="G-PROTEIN COUPLED RECEPTOR"/>
    <property type="match status" value="1"/>
</dbReference>
<sequence length="381" mass="43534">MDENASYVQHDDHNTMIHIINDNKVLENLAGIVFISMLMIVGIPGNTTALYVYVRKFKPSPYRTFVACLAIVDLAACCIAMPFVIVRLRYPVLFTHDKVCKVFNLLSHIPCVSSVLILITIAVERYRKICVPHGIQMSDKMAKYICIIDIIVACCLSSPAAVVYGKRSIKLEVNYINGTSCFWSDSLLNTKYPHYFNLVLCFVIIASIIALIIVYSLIGKEIFRMKKTGMGSNQLQTCQNYTVRTETIEIAHVHSEANDRDKYVDGREKEYNRVDLDAIKQWYKKNYKAIRITRIIFVITVVFACSFLPSLTLGIITALEFDKALLKNISFPGRVAYHMFAWTFFISNVVNPIIYGFNDRKFKDEICRLYKFVCGICFTSE</sequence>
<accession>A0ABD3VBL8</accession>
<feature type="transmembrane region" description="Helical" evidence="9">
    <location>
        <begin position="105"/>
        <end position="123"/>
    </location>
</feature>
<dbReference type="GO" id="GO:0004930">
    <property type="term" value="F:G protein-coupled receptor activity"/>
    <property type="evidence" value="ECO:0007669"/>
    <property type="project" value="UniProtKB-KW"/>
</dbReference>
<gene>
    <name evidence="11" type="ORF">ACJMK2_013012</name>
</gene>
<evidence type="ECO:0000313" key="11">
    <source>
        <dbReference type="EMBL" id="KAL3858421.1"/>
    </source>
</evidence>
<comment type="subcellular location">
    <subcellularLocation>
        <location evidence="1">Membrane</location>
        <topology evidence="1">Multi-pass membrane protein</topology>
    </subcellularLocation>
</comment>
<feature type="domain" description="G-protein coupled receptors family 1 profile" evidence="10">
    <location>
        <begin position="45"/>
        <end position="355"/>
    </location>
</feature>
<keyword evidence="4 8" id="KW-0297">G-protein coupled receptor</keyword>
<evidence type="ECO:0000313" key="12">
    <source>
        <dbReference type="Proteomes" id="UP001634394"/>
    </source>
</evidence>
<feature type="transmembrane region" description="Helical" evidence="9">
    <location>
        <begin position="144"/>
        <end position="164"/>
    </location>
</feature>
<name>A0ABD3VBL8_SINWO</name>
<dbReference type="InterPro" id="IPR017452">
    <property type="entry name" value="GPCR_Rhodpsn_7TM"/>
</dbReference>
<evidence type="ECO:0000256" key="6">
    <source>
        <dbReference type="ARBA" id="ARBA00023170"/>
    </source>
</evidence>
<keyword evidence="6 8" id="KW-0675">Receptor</keyword>
<feature type="transmembrane region" description="Helical" evidence="9">
    <location>
        <begin position="295"/>
        <end position="319"/>
    </location>
</feature>